<evidence type="ECO:0000313" key="2">
    <source>
        <dbReference type="Proteomes" id="UP000030661"/>
    </source>
</evidence>
<gene>
    <name evidence="1" type="ORF">U27_00857</name>
</gene>
<keyword evidence="2" id="KW-1185">Reference proteome</keyword>
<dbReference type="Proteomes" id="UP000030661">
    <property type="component" value="Unassembled WGS sequence"/>
</dbReference>
<dbReference type="EMBL" id="DF820476">
    <property type="protein sequence ID" value="GAK60959.1"/>
    <property type="molecule type" value="Genomic_DNA"/>
</dbReference>
<accession>A0A081C8Q4</accession>
<protein>
    <submittedName>
        <fullName evidence="1">Uncharacterized protein</fullName>
    </submittedName>
</protein>
<organism evidence="1">
    <name type="scientific">Vecturithrix granuli</name>
    <dbReference type="NCBI Taxonomy" id="1499967"/>
    <lineage>
        <taxon>Bacteria</taxon>
        <taxon>Candidatus Moduliflexota</taxon>
        <taxon>Candidatus Vecturitrichia</taxon>
        <taxon>Candidatus Vecturitrichales</taxon>
        <taxon>Candidatus Vecturitrichaceae</taxon>
        <taxon>Candidatus Vecturithrix</taxon>
    </lineage>
</organism>
<reference evidence="1" key="1">
    <citation type="journal article" date="2015" name="PeerJ">
        <title>First genomic representation of candidate bacterial phylum KSB3 points to enhanced environmental sensing as a trigger of wastewater bulking.</title>
        <authorList>
            <person name="Sekiguchi Y."/>
            <person name="Ohashi A."/>
            <person name="Parks D.H."/>
            <person name="Yamauchi T."/>
            <person name="Tyson G.W."/>
            <person name="Hugenholtz P."/>
        </authorList>
    </citation>
    <scope>NUCLEOTIDE SEQUENCE [LARGE SCALE GENOMIC DNA]</scope>
</reference>
<sequence>MNEYIEGNLFVLDIIAHSSSELRKIFEKKKESIKQKYGILIQELEIPNRQEQEGFAEYENTIGGRFFMRGIAKSAYLFLAYKIPSEQVLVVATCIDM</sequence>
<name>A0A081C8Q4_VECG1</name>
<dbReference type="HOGENOM" id="CLU_2341067_0_0_0"/>
<dbReference type="AlphaFoldDB" id="A0A081C8Q4"/>
<evidence type="ECO:0000313" key="1">
    <source>
        <dbReference type="EMBL" id="GAK60959.1"/>
    </source>
</evidence>
<dbReference type="STRING" id="1499967.U27_00857"/>
<proteinExistence type="predicted"/>